<dbReference type="SMART" id="SM00228">
    <property type="entry name" value="PDZ"/>
    <property type="match status" value="1"/>
</dbReference>
<dbReference type="PANTHER" id="PTHR22939">
    <property type="entry name" value="SERINE PROTEASE FAMILY S1C HTRA-RELATED"/>
    <property type="match status" value="1"/>
</dbReference>
<name>A0A6B3L1M3_9BACT</name>
<dbReference type="PANTHER" id="PTHR22939:SF129">
    <property type="entry name" value="SERINE PROTEASE HTRA2, MITOCHONDRIAL"/>
    <property type="match status" value="1"/>
</dbReference>
<keyword evidence="3" id="KW-1185">Reference proteome</keyword>
<dbReference type="RefSeq" id="WP_164362065.1">
    <property type="nucleotide sequence ID" value="NZ_CP066776.1"/>
</dbReference>
<reference evidence="2 3" key="1">
    <citation type="submission" date="2020-12" db="EMBL/GenBank/DDBJ databases">
        <title>Sulforoseuscoccus oceanibium gen. nov., sp. nov., a representative of the phylum Verrucomicrobia with special cytoplasmic membrane, and proposal of Sulforoseuscoccusaceae fam. nov.</title>
        <authorList>
            <person name="Xi F."/>
        </authorList>
    </citation>
    <scope>NUCLEOTIDE SEQUENCE [LARGE SCALE GENOMIC DNA]</scope>
    <source>
        <strain evidence="2 3">T37</strain>
    </source>
</reference>
<dbReference type="InterPro" id="IPR009003">
    <property type="entry name" value="Peptidase_S1_PA"/>
</dbReference>
<evidence type="ECO:0000313" key="2">
    <source>
        <dbReference type="EMBL" id="QQL44375.1"/>
    </source>
</evidence>
<dbReference type="Gene3D" id="2.40.10.10">
    <property type="entry name" value="Trypsin-like serine proteases"/>
    <property type="match status" value="1"/>
</dbReference>
<dbReference type="InterPro" id="IPR001478">
    <property type="entry name" value="PDZ"/>
</dbReference>
<comment type="similarity">
    <text evidence="1">Belongs to the peptidase S1C family.</text>
</comment>
<organism evidence="2 3">
    <name type="scientific">Sulfuriroseicoccus oceanibius</name>
    <dbReference type="NCBI Taxonomy" id="2707525"/>
    <lineage>
        <taxon>Bacteria</taxon>
        <taxon>Pseudomonadati</taxon>
        <taxon>Verrucomicrobiota</taxon>
        <taxon>Verrucomicrobiia</taxon>
        <taxon>Verrucomicrobiales</taxon>
        <taxon>Verrucomicrobiaceae</taxon>
        <taxon>Sulfuriroseicoccus</taxon>
    </lineage>
</organism>
<dbReference type="InterPro" id="IPR043504">
    <property type="entry name" value="Peptidase_S1_PA_chymotrypsin"/>
</dbReference>
<evidence type="ECO:0000256" key="1">
    <source>
        <dbReference type="ARBA" id="ARBA00010541"/>
    </source>
</evidence>
<dbReference type="Gene3D" id="2.30.42.10">
    <property type="match status" value="1"/>
</dbReference>
<dbReference type="SUPFAM" id="SSF50156">
    <property type="entry name" value="PDZ domain-like"/>
    <property type="match status" value="1"/>
</dbReference>
<dbReference type="Pfam" id="PF13180">
    <property type="entry name" value="PDZ_2"/>
    <property type="match status" value="1"/>
</dbReference>
<proteinExistence type="inferred from homology"/>
<evidence type="ECO:0000313" key="3">
    <source>
        <dbReference type="Proteomes" id="UP000475117"/>
    </source>
</evidence>
<dbReference type="InterPro" id="IPR036034">
    <property type="entry name" value="PDZ_sf"/>
</dbReference>
<dbReference type="EMBL" id="CP066776">
    <property type="protein sequence ID" value="QQL44375.1"/>
    <property type="molecule type" value="Genomic_DNA"/>
</dbReference>
<accession>A0A6B3L1M3</accession>
<dbReference type="AlphaFoldDB" id="A0A6B3L1M3"/>
<dbReference type="KEGG" id="soa:G3M56_010835"/>
<dbReference type="Proteomes" id="UP000475117">
    <property type="component" value="Chromosome"/>
</dbReference>
<protein>
    <submittedName>
        <fullName evidence="2">PDZ domain-containing protein</fullName>
    </submittedName>
</protein>
<dbReference type="SUPFAM" id="SSF50494">
    <property type="entry name" value="Trypsin-like serine proteases"/>
    <property type="match status" value="1"/>
</dbReference>
<gene>
    <name evidence="2" type="ORF">G3M56_010835</name>
</gene>
<sequence>MMGAGLLALATVVPVSANALLEVEDRTNGRETVKAFDTASEVSKKSTVTLHVERRPFALATVVEPGFAVTKASELKGKDGIYASNARRRKMEVEVVGIDDDNDLALLKLTGEHAEALEPATPVEGELPIGTVVVGSTPRIGWMRVALVSANPRSIETRGGTLAFLGEEVKDGKEPVGVKVTDMVPDGPMVKAGLKKDDVLVMVGDSPVTTLESLGKILSEHDPGDKVNVTVERGDEQLVVEAELASPSETLDKFDRNQQMSGRTSYRKSGFSQVIQTDLPLPPTAMGGAVLTLDGEALAVLIARADRVTTYALPMATVRASIDRIRTGGTNDDEE</sequence>
<dbReference type="Gene3D" id="2.40.10.120">
    <property type="match status" value="1"/>
</dbReference>